<accession>A0A0J9SB15</accession>
<gene>
    <name evidence="1" type="ORF">PVIIG_01920</name>
</gene>
<dbReference type="AlphaFoldDB" id="A0A0J9SB15"/>
<proteinExistence type="predicted"/>
<protein>
    <submittedName>
        <fullName evidence="1">Uncharacterized protein</fullName>
    </submittedName>
</protein>
<dbReference type="Proteomes" id="UP000053562">
    <property type="component" value="Unassembled WGS sequence"/>
</dbReference>
<organism evidence="1 2">
    <name type="scientific">Plasmodium vivax India VII</name>
    <dbReference type="NCBI Taxonomy" id="1077284"/>
    <lineage>
        <taxon>Eukaryota</taxon>
        <taxon>Sar</taxon>
        <taxon>Alveolata</taxon>
        <taxon>Apicomplexa</taxon>
        <taxon>Aconoidasida</taxon>
        <taxon>Haemosporida</taxon>
        <taxon>Plasmodiidae</taxon>
        <taxon>Plasmodium</taxon>
        <taxon>Plasmodium (Plasmodium)</taxon>
    </lineage>
</organism>
<sequence>MRSIKNELFRSNSHTLGDLKRSGCLGSLWGGSIHGRGAHFLKPCRGEKHNIAEERNPLYDTRERKIGSPLFSGTPGDHFTDGKAAPFGDALQKGKIGELLKHAVHNVKAHGGKGSKLSDNALRIVERIFKNNLLVHNLSFIHFNMLLTVISKGEIKMSKDMQNGILHLLHKHISPHASHIDNTGSAWINIAHLLSSICRNDKVMLRLLRKKNQNVASGDIKEDAALPFVDKFVRRICQPSDFNYSIREMSLLLHSCYHLNVRSCQLFDAIFDELQKKEHHFNCLDVHIFVYAVYKLQLQRYAPFLEKLKKNILQNVSHFSSGQMVNILLAYTYFYLKEGNGKLPLKTDPFMSTIYETCWHMVSHFSNREFCNFLNFIIQNEVSLREEQRSELFGIIFNLLKSQHSNRLKLNQMIDLDVFTIVNFAYKYGNCGTASYMRDMPFEHLDQLTAQLIGKNKFAPNLLVYLLHFYKQRVASYTEEHFIRLHFFRRICVNSLDFKMKVILLTSVERYLPGGRELPTGVAKSTFCIKEYYLNLVKSVYDDLCRGESTPTREGTVDTSLKPNSSTNRVVISNTDIKEILKWVRSTTQDEDDNHQHCDAESSGASIERETLKWERMLLDRASEYVTKNNIVELFPLILVNRHVHTGICNKAEEIINDHFDNLNEYLQCHEGRANGMKKYDRSKNAFHFFHALNLCNECIFTKMGGGNVTQFVTKKKLLLSCIDLTPMSKENEKDYFALHVHMLLFDINNNLDFFTNHLLAKISNYLKTPNLSYENILVSLVDIFSSIIKVQPSYYDAYLSQVYKHIFPPLFCHYEKLNCKHLSLLFYANLIHLLLHLYKRNVLSNHITLSIRLMKKLFSHIVNSMDEATYKLTEAHCAELSEWHKRDRHRRGTPSLLLPLNELIYIYRVLTIFHFADLYAHMDVQELKCFYAFYKALNFSIFKVHNFCVTEFTQTNRGASNVHTAVVNSLNGLFKTNERVKITCEQVVFPLFIIDILIDKR</sequence>
<dbReference type="EMBL" id="KQ234304">
    <property type="protein sequence ID" value="KMZ80140.1"/>
    <property type="molecule type" value="Genomic_DNA"/>
</dbReference>
<evidence type="ECO:0000313" key="1">
    <source>
        <dbReference type="EMBL" id="KMZ80140.1"/>
    </source>
</evidence>
<evidence type="ECO:0000313" key="2">
    <source>
        <dbReference type="Proteomes" id="UP000053562"/>
    </source>
</evidence>
<name>A0A0J9SB15_PLAVI</name>
<dbReference type="OrthoDB" id="377467at2759"/>
<reference evidence="1 2" key="1">
    <citation type="submission" date="2011-08" db="EMBL/GenBank/DDBJ databases">
        <title>The Genome Sequence of Plasmodium vivax India VII.</title>
        <authorList>
            <consortium name="The Broad Institute Genome Sequencing Platform"/>
            <consortium name="The Broad Institute Genome Sequencing Center for Infectious Disease"/>
            <person name="Neafsey D."/>
            <person name="Carlton J."/>
            <person name="Barnwell J."/>
            <person name="Collins W."/>
            <person name="Escalante A."/>
            <person name="Mullikin J."/>
            <person name="Saul A."/>
            <person name="Guigo R."/>
            <person name="Camara F."/>
            <person name="Young S.K."/>
            <person name="Zeng Q."/>
            <person name="Gargeya S."/>
            <person name="Fitzgerald M."/>
            <person name="Haas B."/>
            <person name="Abouelleil A."/>
            <person name="Alvarado L."/>
            <person name="Arachchi H.M."/>
            <person name="Berlin A."/>
            <person name="Brown A."/>
            <person name="Chapman S.B."/>
            <person name="Chen Z."/>
            <person name="Dunbar C."/>
            <person name="Freedman E."/>
            <person name="Gearin G."/>
            <person name="Gellesch M."/>
            <person name="Goldberg J."/>
            <person name="Griggs A."/>
            <person name="Gujja S."/>
            <person name="Heiman D."/>
            <person name="Howarth C."/>
            <person name="Larson L."/>
            <person name="Lui A."/>
            <person name="MacDonald P.J.P."/>
            <person name="Montmayeur A."/>
            <person name="Murphy C."/>
            <person name="Neiman D."/>
            <person name="Pearson M."/>
            <person name="Priest M."/>
            <person name="Roberts A."/>
            <person name="Saif S."/>
            <person name="Shea T."/>
            <person name="Shenoy N."/>
            <person name="Sisk P."/>
            <person name="Stolte C."/>
            <person name="Sykes S."/>
            <person name="Wortman J."/>
            <person name="Nusbaum C."/>
            <person name="Birren B."/>
        </authorList>
    </citation>
    <scope>NUCLEOTIDE SEQUENCE [LARGE SCALE GENOMIC DNA]</scope>
    <source>
        <strain evidence="1 2">India VII</strain>
    </source>
</reference>